<reference evidence="1" key="1">
    <citation type="submission" date="2021-05" db="EMBL/GenBank/DDBJ databases">
        <authorList>
            <person name="Kaiqin L."/>
            <person name="Jian G."/>
        </authorList>
    </citation>
    <scope>NUCLEOTIDE SEQUENCE</scope>
    <source>
        <strain evidence="1">HDS5</strain>
        <plasmid evidence="1">unnamed2</plasmid>
    </source>
</reference>
<organism evidence="1 2">
    <name type="scientific">Nocardiopsis eucommiae</name>
    <dbReference type="NCBI Taxonomy" id="2831970"/>
    <lineage>
        <taxon>Bacteria</taxon>
        <taxon>Bacillati</taxon>
        <taxon>Actinomycetota</taxon>
        <taxon>Actinomycetes</taxon>
        <taxon>Streptosporangiales</taxon>
        <taxon>Nocardiopsidaceae</taxon>
        <taxon>Nocardiopsis</taxon>
    </lineage>
</organism>
<proteinExistence type="predicted"/>
<dbReference type="EMBL" id="CP074403">
    <property type="protein sequence ID" value="QVJ03453.1"/>
    <property type="molecule type" value="Genomic_DNA"/>
</dbReference>
<evidence type="ECO:0000313" key="2">
    <source>
        <dbReference type="Proteomes" id="UP000682416"/>
    </source>
</evidence>
<name>A0A975QMC1_9ACTN</name>
<dbReference type="KEGG" id="nec:KGD82_27590"/>
<evidence type="ECO:0000313" key="1">
    <source>
        <dbReference type="EMBL" id="QVJ03453.1"/>
    </source>
</evidence>
<dbReference type="Proteomes" id="UP000682416">
    <property type="component" value="Plasmid unnamed2"/>
</dbReference>
<protein>
    <submittedName>
        <fullName evidence="1">Uncharacterized protein</fullName>
    </submittedName>
</protein>
<dbReference type="AlphaFoldDB" id="A0A975QMC1"/>
<geneLocation type="plasmid" evidence="1 2">
    <name>unnamed2</name>
</geneLocation>
<gene>
    <name evidence="1" type="ORF">KGD82_27590</name>
</gene>
<accession>A0A975QMC1</accession>
<sequence>MPPNATTWAPITPADTGLPLPAVYLSADDLTPRTTHEFGAITVGSAMAGHSIPVLQGLALQLHSDDRITLLEVHTQPGPDATVVPATQVQVLAEGNLSGPTPQWTDQARQEQMLILIVGPRQVGELPDGALAFQPDAMVGVAPQALPSQGQ</sequence>
<keyword evidence="1" id="KW-0614">Plasmid</keyword>
<keyword evidence="2" id="KW-1185">Reference proteome</keyword>